<evidence type="ECO:0000256" key="9">
    <source>
        <dbReference type="SAM" id="Phobius"/>
    </source>
</evidence>
<evidence type="ECO:0000256" key="6">
    <source>
        <dbReference type="ARBA" id="ARBA00023157"/>
    </source>
</evidence>
<dbReference type="InterPro" id="IPR003879">
    <property type="entry name" value="Butyrophylin_SPRY"/>
</dbReference>
<dbReference type="InterPro" id="IPR013783">
    <property type="entry name" value="Ig-like_fold"/>
</dbReference>
<dbReference type="InterPro" id="IPR013106">
    <property type="entry name" value="Ig_V-set"/>
</dbReference>
<dbReference type="SMART" id="SM00589">
    <property type="entry name" value="PRY"/>
    <property type="match status" value="1"/>
</dbReference>
<dbReference type="GO" id="GO:0005102">
    <property type="term" value="F:signaling receptor binding"/>
    <property type="evidence" value="ECO:0000318"/>
    <property type="project" value="GO_Central"/>
</dbReference>
<dbReference type="FunFam" id="2.60.40.10:FF:000183">
    <property type="entry name" value="Myelin-oligodendrocyte glycoprotein"/>
    <property type="match status" value="1"/>
</dbReference>
<feature type="domain" description="B30.2/SPRY" evidence="11">
    <location>
        <begin position="184"/>
        <end position="376"/>
    </location>
</feature>
<dbReference type="PANTHER" id="PTHR24103">
    <property type="entry name" value="E3 UBIQUITIN-PROTEIN LIGASE TRIM"/>
    <property type="match status" value="1"/>
</dbReference>
<evidence type="ECO:0008006" key="15">
    <source>
        <dbReference type="Google" id="ProtNLM"/>
    </source>
</evidence>
<dbReference type="SMART" id="SM00409">
    <property type="entry name" value="IG"/>
    <property type="match status" value="1"/>
</dbReference>
<evidence type="ECO:0000256" key="7">
    <source>
        <dbReference type="ARBA" id="ARBA00023319"/>
    </source>
</evidence>
<feature type="domain" description="Ig-like" evidence="12">
    <location>
        <begin position="37"/>
        <end position="144"/>
    </location>
</feature>
<keyword evidence="3 9" id="KW-0812">Transmembrane</keyword>
<comment type="similarity">
    <text evidence="2">Belongs to the immunoglobulin superfamily. BTN/MOG family.</text>
</comment>
<dbReference type="GeneTree" id="ENSGT00940000153527"/>
<keyword evidence="10" id="KW-0732">Signal</keyword>
<evidence type="ECO:0000256" key="5">
    <source>
        <dbReference type="ARBA" id="ARBA00023136"/>
    </source>
</evidence>
<dbReference type="SUPFAM" id="SSF48726">
    <property type="entry name" value="Immunoglobulin"/>
    <property type="match status" value="1"/>
</dbReference>
<feature type="transmembrane region" description="Helical" evidence="9">
    <location>
        <begin position="149"/>
        <end position="179"/>
    </location>
</feature>
<dbReference type="Ensembl" id="ENSOANT00000055530.1">
    <property type="protein sequence ID" value="ENSOANP00000042517.1"/>
    <property type="gene ID" value="ENSOANG00000040552.1"/>
</dbReference>
<accession>A0A6I8NN50</accession>
<evidence type="ECO:0000313" key="13">
    <source>
        <dbReference type="Ensembl" id="ENSOANP00000042517.1"/>
    </source>
</evidence>
<reference evidence="13" key="1">
    <citation type="submission" date="2025-08" db="UniProtKB">
        <authorList>
            <consortium name="Ensembl"/>
        </authorList>
    </citation>
    <scope>IDENTIFICATION</scope>
    <source>
        <strain evidence="13">Glennie</strain>
    </source>
</reference>
<dbReference type="InterPro" id="IPR003599">
    <property type="entry name" value="Ig_sub"/>
</dbReference>
<dbReference type="GO" id="GO:0009897">
    <property type="term" value="C:external side of plasma membrane"/>
    <property type="evidence" value="ECO:0000318"/>
    <property type="project" value="GO_Central"/>
</dbReference>
<dbReference type="InterPro" id="IPR003877">
    <property type="entry name" value="SPRY_dom"/>
</dbReference>
<dbReference type="Gene3D" id="2.60.40.10">
    <property type="entry name" value="Immunoglobulins"/>
    <property type="match status" value="1"/>
</dbReference>
<dbReference type="InterPro" id="IPR036179">
    <property type="entry name" value="Ig-like_dom_sf"/>
</dbReference>
<reference evidence="13" key="2">
    <citation type="submission" date="2025-09" db="UniProtKB">
        <authorList>
            <consortium name="Ensembl"/>
        </authorList>
    </citation>
    <scope>IDENTIFICATION</scope>
    <source>
        <strain evidence="13">Glennie</strain>
    </source>
</reference>
<feature type="region of interest" description="Disordered" evidence="8">
    <location>
        <begin position="371"/>
        <end position="394"/>
    </location>
</feature>
<keyword evidence="7" id="KW-0393">Immunoglobulin domain</keyword>
<proteinExistence type="inferred from homology"/>
<dbReference type="GO" id="GO:0050852">
    <property type="term" value="P:T cell receptor signaling pathway"/>
    <property type="evidence" value="ECO:0000318"/>
    <property type="project" value="GO_Central"/>
</dbReference>
<keyword evidence="14" id="KW-1185">Reference proteome</keyword>
<evidence type="ECO:0000256" key="3">
    <source>
        <dbReference type="ARBA" id="ARBA00022692"/>
    </source>
</evidence>
<protein>
    <recommendedName>
        <fullName evidence="15">Butyrophilin subfamily 1 member A1</fullName>
    </recommendedName>
</protein>
<dbReference type="InterPro" id="IPR013320">
    <property type="entry name" value="ConA-like_dom_sf"/>
</dbReference>
<keyword evidence="4 9" id="KW-1133">Transmembrane helix</keyword>
<feature type="chain" id="PRO_5026076272" description="Butyrophilin subfamily 1 member A1" evidence="10">
    <location>
        <begin position="31"/>
        <end position="394"/>
    </location>
</feature>
<dbReference type="SUPFAM" id="SSF49899">
    <property type="entry name" value="Concanavalin A-like lectins/glucanases"/>
    <property type="match status" value="1"/>
</dbReference>
<dbReference type="Bgee" id="ENSOANG00000040552">
    <property type="expression patterns" value="Expressed in ovary"/>
</dbReference>
<feature type="signal peptide" evidence="10">
    <location>
        <begin position="1"/>
        <end position="30"/>
    </location>
</feature>
<dbReference type="InterPro" id="IPR050143">
    <property type="entry name" value="TRIM/RBCC"/>
</dbReference>
<dbReference type="FunFam" id="2.60.120.920:FF:000004">
    <property type="entry name" value="Butyrophilin subfamily 1 member A1"/>
    <property type="match status" value="1"/>
</dbReference>
<organism evidence="13 14">
    <name type="scientific">Ornithorhynchus anatinus</name>
    <name type="common">Duckbill platypus</name>
    <dbReference type="NCBI Taxonomy" id="9258"/>
    <lineage>
        <taxon>Eukaryota</taxon>
        <taxon>Metazoa</taxon>
        <taxon>Chordata</taxon>
        <taxon>Craniata</taxon>
        <taxon>Vertebrata</taxon>
        <taxon>Euteleostomi</taxon>
        <taxon>Mammalia</taxon>
        <taxon>Monotremata</taxon>
        <taxon>Ornithorhynchidae</taxon>
        <taxon>Ornithorhynchus</taxon>
    </lineage>
</organism>
<dbReference type="InParanoid" id="A0A6I8NN50"/>
<dbReference type="InterPro" id="IPR001870">
    <property type="entry name" value="B30.2/SPRY"/>
</dbReference>
<dbReference type="Proteomes" id="UP000002279">
    <property type="component" value="Unplaced"/>
</dbReference>
<dbReference type="CDD" id="cd05713">
    <property type="entry name" value="IgV_MOG_like"/>
    <property type="match status" value="1"/>
</dbReference>
<evidence type="ECO:0000256" key="8">
    <source>
        <dbReference type="SAM" id="MobiDB-lite"/>
    </source>
</evidence>
<dbReference type="InterPro" id="IPR006574">
    <property type="entry name" value="PRY"/>
</dbReference>
<evidence type="ECO:0000256" key="2">
    <source>
        <dbReference type="ARBA" id="ARBA00007591"/>
    </source>
</evidence>
<dbReference type="InterPro" id="IPR007110">
    <property type="entry name" value="Ig-like_dom"/>
</dbReference>
<evidence type="ECO:0000256" key="10">
    <source>
        <dbReference type="SAM" id="SignalP"/>
    </source>
</evidence>
<dbReference type="SMART" id="SM00406">
    <property type="entry name" value="IGv"/>
    <property type="match status" value="1"/>
</dbReference>
<name>A0A6I8NN50_ORNAN</name>
<evidence type="ECO:0000259" key="12">
    <source>
        <dbReference type="PROSITE" id="PS50835"/>
    </source>
</evidence>
<dbReference type="PRINTS" id="PR01407">
    <property type="entry name" value="BUTYPHLNCDUF"/>
</dbReference>
<dbReference type="PROSITE" id="PS50835">
    <property type="entry name" value="IG_LIKE"/>
    <property type="match status" value="1"/>
</dbReference>
<evidence type="ECO:0000313" key="14">
    <source>
        <dbReference type="Proteomes" id="UP000002279"/>
    </source>
</evidence>
<dbReference type="SMART" id="SM00449">
    <property type="entry name" value="SPRY"/>
    <property type="match status" value="1"/>
</dbReference>
<dbReference type="Gene3D" id="2.60.120.920">
    <property type="match status" value="1"/>
</dbReference>
<dbReference type="GO" id="GO:0001817">
    <property type="term" value="P:regulation of cytokine production"/>
    <property type="evidence" value="ECO:0000318"/>
    <property type="project" value="GO_Central"/>
</dbReference>
<dbReference type="InterPro" id="IPR043136">
    <property type="entry name" value="B30.2/SPRY_sf"/>
</dbReference>
<keyword evidence="5 9" id="KW-0472">Membrane</keyword>
<evidence type="ECO:0000256" key="1">
    <source>
        <dbReference type="ARBA" id="ARBA00004370"/>
    </source>
</evidence>
<dbReference type="Pfam" id="PF13765">
    <property type="entry name" value="PRY"/>
    <property type="match status" value="1"/>
</dbReference>
<dbReference type="Pfam" id="PF00622">
    <property type="entry name" value="SPRY"/>
    <property type="match status" value="1"/>
</dbReference>
<dbReference type="OMA" id="TICPMST"/>
<sequence>MENVAGCPESFTSRFLVILLFLQLLTMGSAQFSVIGPVEPVLALEEGTAELPCHLSSKASAELMEVKWFRSQLSNVVYLYKNGEDHVGEQMEDYQGRTELVKDAMDYGSMAVRIHNVRVSDEGNYHCFFDDGQGNADETPLELQVVAPLFPMALSLMVALGMTLPVLGLLIAGGLYLIWKQHGDKDKFLIELRWSRAQLHEAHITLDPDTAHPTLILSENRKQMTRGDKRLNLPDTQRFDVEPCVLGCEGFTSGKHCWEVDVGDNNICLLGVCWENVKRKGSLSLSPENGFWAVQKGKYAFWTYSSSTFLSLVPHPCRVVVYLDYEAGDVSFYSATDGSHLYTFSHVAFSGTLRPFFWLWMSDPTPLTICPMSTGSEGDPVPAHDSSQEIPETP</sequence>
<evidence type="ECO:0000259" key="11">
    <source>
        <dbReference type="PROSITE" id="PS50188"/>
    </source>
</evidence>
<dbReference type="PROSITE" id="PS50188">
    <property type="entry name" value="B302_SPRY"/>
    <property type="match status" value="1"/>
</dbReference>
<keyword evidence="6" id="KW-1015">Disulfide bond</keyword>
<comment type="subcellular location">
    <subcellularLocation>
        <location evidence="1">Membrane</location>
    </subcellularLocation>
</comment>
<dbReference type="Pfam" id="PF07686">
    <property type="entry name" value="V-set"/>
    <property type="match status" value="1"/>
</dbReference>
<dbReference type="AlphaFoldDB" id="A0A6I8NN50"/>
<evidence type="ECO:0000256" key="4">
    <source>
        <dbReference type="ARBA" id="ARBA00022989"/>
    </source>
</evidence>